<name>A0A5B8QWY3_9GAMM</name>
<keyword evidence="1" id="KW-0051">Antiviral defense</keyword>
<dbReference type="KEGG" id="sdeo:D0436_10400"/>
<organism evidence="3 4">
    <name type="scientific">Shewanella decolorationis</name>
    <dbReference type="NCBI Taxonomy" id="256839"/>
    <lineage>
        <taxon>Bacteria</taxon>
        <taxon>Pseudomonadati</taxon>
        <taxon>Pseudomonadota</taxon>
        <taxon>Gammaproteobacteria</taxon>
        <taxon>Alteromonadales</taxon>
        <taxon>Shewanellaceae</taxon>
        <taxon>Shewanella</taxon>
    </lineage>
</organism>
<dbReference type="Pfam" id="PF03787">
    <property type="entry name" value="RAMPs"/>
    <property type="match status" value="1"/>
</dbReference>
<evidence type="ECO:0000259" key="2">
    <source>
        <dbReference type="Pfam" id="PF03787"/>
    </source>
</evidence>
<accession>A0A5B8QWY3</accession>
<dbReference type="EMBL" id="CP031775">
    <property type="protein sequence ID" value="QDZ90845.1"/>
    <property type="molecule type" value="Genomic_DNA"/>
</dbReference>
<dbReference type="AlphaFoldDB" id="A0A5B8QWY3"/>
<evidence type="ECO:0000313" key="3">
    <source>
        <dbReference type="EMBL" id="QDZ90845.1"/>
    </source>
</evidence>
<sequence length="199" mass="21996">MIKSIQVMLTFDLRSEWHLGSGREGGAYADNLVQKNPDGLPIINGKTIKGLLRQAFNDANKYQWFPDADVDTIEHLFGREGTDLIASGALKCDSASLNLAEQHYFKENPSAIGHLYRVRHATAIDPQTGTAQDGSLRAMEVVIPMVMQSRLTLTTDNPKILKQFSKWLDLSLPLLCALGGKRRRGLGEVIVTATGQENY</sequence>
<dbReference type="GO" id="GO:0051607">
    <property type="term" value="P:defense response to virus"/>
    <property type="evidence" value="ECO:0007669"/>
    <property type="project" value="UniProtKB-KW"/>
</dbReference>
<protein>
    <recommendedName>
        <fullName evidence="2">CRISPR type III-associated protein domain-containing protein</fullName>
    </recommendedName>
</protein>
<feature type="domain" description="CRISPR type III-associated protein" evidence="2">
    <location>
        <begin position="10"/>
        <end position="189"/>
    </location>
</feature>
<dbReference type="Proteomes" id="UP000321124">
    <property type="component" value="Chromosome"/>
</dbReference>
<evidence type="ECO:0000313" key="4">
    <source>
        <dbReference type="Proteomes" id="UP000321124"/>
    </source>
</evidence>
<dbReference type="RefSeq" id="WP_126513114.1">
    <property type="nucleotide sequence ID" value="NZ_CP031775.2"/>
</dbReference>
<evidence type="ECO:0000256" key="1">
    <source>
        <dbReference type="ARBA" id="ARBA00023118"/>
    </source>
</evidence>
<dbReference type="PANTHER" id="PTHR35579">
    <property type="entry name" value="CRISPR SYSTEM CMS ENDORIBONUCLEASE CSM3"/>
    <property type="match status" value="1"/>
</dbReference>
<proteinExistence type="predicted"/>
<dbReference type="PANTHER" id="PTHR35579:SF3">
    <property type="entry name" value="CRISPR SYSTEM CMS ENDORIBONUCLEASE CSM3"/>
    <property type="match status" value="1"/>
</dbReference>
<reference evidence="3 4" key="1">
    <citation type="journal article" date="2019" name="Ecotoxicol. Environ. Saf.">
        <title>Microbial characterization of heavy metal resistant bacterial strains isolated from an electroplating wastewater treatment plant.</title>
        <authorList>
            <person name="Cai X."/>
            <person name="Zheng X."/>
            <person name="Zhang D."/>
            <person name="Iqbal W."/>
            <person name="Liu C."/>
            <person name="Yang B."/>
            <person name="Zhao X."/>
            <person name="Lu X."/>
            <person name="Mao Y."/>
        </authorList>
    </citation>
    <scope>NUCLEOTIDE SEQUENCE [LARGE SCALE GENOMIC DNA]</scope>
    <source>
        <strain evidence="3 4">Ni1-3</strain>
    </source>
</reference>
<dbReference type="InterPro" id="IPR005537">
    <property type="entry name" value="RAMP_III_fam"/>
</dbReference>
<dbReference type="InterPro" id="IPR052216">
    <property type="entry name" value="CRISPR_Csm3_endoribonuclease"/>
</dbReference>
<dbReference type="CDD" id="cd09726">
    <property type="entry name" value="RAMP_I_III"/>
    <property type="match status" value="1"/>
</dbReference>
<gene>
    <name evidence="3" type="ORF">D0436_10400</name>
</gene>